<dbReference type="PANTHER" id="PTHR43130:SF3">
    <property type="entry name" value="HTH-TYPE TRANSCRIPTIONAL REGULATOR RV1931C"/>
    <property type="match status" value="1"/>
</dbReference>
<dbReference type="PROSITE" id="PS01124">
    <property type="entry name" value="HTH_ARAC_FAMILY_2"/>
    <property type="match status" value="1"/>
</dbReference>
<evidence type="ECO:0000313" key="5">
    <source>
        <dbReference type="Proteomes" id="UP001347146"/>
    </source>
</evidence>
<dbReference type="PANTHER" id="PTHR43130">
    <property type="entry name" value="ARAC-FAMILY TRANSCRIPTIONAL REGULATOR"/>
    <property type="match status" value="1"/>
</dbReference>
<organism evidence="4 5">
    <name type="scientific">Gordonia sesuvii</name>
    <dbReference type="NCBI Taxonomy" id="3116777"/>
    <lineage>
        <taxon>Bacteria</taxon>
        <taxon>Bacillati</taxon>
        <taxon>Actinomycetota</taxon>
        <taxon>Actinomycetes</taxon>
        <taxon>Mycobacteriales</taxon>
        <taxon>Gordoniaceae</taxon>
        <taxon>Gordonia</taxon>
    </lineage>
</organism>
<dbReference type="InterPro" id="IPR029062">
    <property type="entry name" value="Class_I_gatase-like"/>
</dbReference>
<reference evidence="4 5" key="1">
    <citation type="submission" date="2024-01" db="EMBL/GenBank/DDBJ databases">
        <title>Draft genome sequence of Gordonia sp. LSe1-13.</title>
        <authorList>
            <person name="Suphannarot A."/>
            <person name="Mingma R."/>
        </authorList>
    </citation>
    <scope>NUCLEOTIDE SEQUENCE [LARGE SCALE GENOMIC DNA]</scope>
    <source>
        <strain evidence="4 5">LSe1-13</strain>
    </source>
</reference>
<dbReference type="InterPro" id="IPR052158">
    <property type="entry name" value="INH-QAR"/>
</dbReference>
<name>A0ABU7MFM6_9ACTN</name>
<sequence>MPDESAVHRVVVLVTDGLVLMDMAAPVQMFGHIGPPRYSLTTCAERPGLVTTCAGVSIHVEHGLDALDDADTVVIPGYHDAARRTPSAAVVEALIRANRRGTRLVSICVGAFTLAETGLLDSRRATTHWLDADAMATRYPRIEVDASVLYVDDGDVLTSAGLAAGIDLCLHLVERDHGGDVARDFARRTVVAFHRPGGQAQFMPPGNSLHDEAVDEIARDRTRLEAQASSSTGTPALAATTAWAVRNLDRTLTTRDLADHASMSLRTFNRRFVDTYGMGPGAWLTGQRVRAAAALLERTDDPVDQVAAAVGLGPESLRTHFHKRMSLSPSAYRSNFRPRSH</sequence>
<gene>
    <name evidence="4" type="ORF">VZC37_14630</name>
</gene>
<evidence type="ECO:0000256" key="2">
    <source>
        <dbReference type="ARBA" id="ARBA00023163"/>
    </source>
</evidence>
<comment type="caution">
    <text evidence="4">The sequence shown here is derived from an EMBL/GenBank/DDBJ whole genome shotgun (WGS) entry which is preliminary data.</text>
</comment>
<feature type="domain" description="HTH araC/xylS-type" evidence="3">
    <location>
        <begin position="238"/>
        <end position="335"/>
    </location>
</feature>
<protein>
    <submittedName>
        <fullName evidence="4">DJ-1/PfpI family protein</fullName>
    </submittedName>
</protein>
<keyword evidence="1" id="KW-0805">Transcription regulation</keyword>
<proteinExistence type="predicted"/>
<dbReference type="Proteomes" id="UP001347146">
    <property type="component" value="Unassembled WGS sequence"/>
</dbReference>
<dbReference type="SUPFAM" id="SSF46689">
    <property type="entry name" value="Homeodomain-like"/>
    <property type="match status" value="2"/>
</dbReference>
<dbReference type="InterPro" id="IPR002818">
    <property type="entry name" value="DJ-1/PfpI"/>
</dbReference>
<dbReference type="EMBL" id="JAZDUF010000004">
    <property type="protein sequence ID" value="MEE3851578.1"/>
    <property type="molecule type" value="Genomic_DNA"/>
</dbReference>
<keyword evidence="5" id="KW-1185">Reference proteome</keyword>
<evidence type="ECO:0000313" key="4">
    <source>
        <dbReference type="EMBL" id="MEE3851578.1"/>
    </source>
</evidence>
<dbReference type="InterPro" id="IPR018060">
    <property type="entry name" value="HTH_AraC"/>
</dbReference>
<dbReference type="RefSeq" id="WP_330433306.1">
    <property type="nucleotide sequence ID" value="NZ_JAZDUF010000004.1"/>
</dbReference>
<dbReference type="CDD" id="cd03137">
    <property type="entry name" value="GATase1_AraC_1"/>
    <property type="match status" value="1"/>
</dbReference>
<evidence type="ECO:0000256" key="1">
    <source>
        <dbReference type="ARBA" id="ARBA00023015"/>
    </source>
</evidence>
<dbReference type="Pfam" id="PF12833">
    <property type="entry name" value="HTH_18"/>
    <property type="match status" value="1"/>
</dbReference>
<dbReference type="SUPFAM" id="SSF52317">
    <property type="entry name" value="Class I glutamine amidotransferase-like"/>
    <property type="match status" value="1"/>
</dbReference>
<accession>A0ABU7MFM6</accession>
<dbReference type="Gene3D" id="3.40.50.880">
    <property type="match status" value="1"/>
</dbReference>
<evidence type="ECO:0000259" key="3">
    <source>
        <dbReference type="PROSITE" id="PS01124"/>
    </source>
</evidence>
<dbReference type="InterPro" id="IPR009057">
    <property type="entry name" value="Homeodomain-like_sf"/>
</dbReference>
<dbReference type="SMART" id="SM00342">
    <property type="entry name" value="HTH_ARAC"/>
    <property type="match status" value="1"/>
</dbReference>
<keyword evidence="2" id="KW-0804">Transcription</keyword>
<dbReference type="Pfam" id="PF01965">
    <property type="entry name" value="DJ-1_PfpI"/>
    <property type="match status" value="1"/>
</dbReference>
<dbReference type="Gene3D" id="1.10.10.60">
    <property type="entry name" value="Homeodomain-like"/>
    <property type="match status" value="1"/>
</dbReference>